<organism evidence="2 3">
    <name type="scientific">Algibacter lectus</name>
    <dbReference type="NCBI Taxonomy" id="221126"/>
    <lineage>
        <taxon>Bacteria</taxon>
        <taxon>Pseudomonadati</taxon>
        <taxon>Bacteroidota</taxon>
        <taxon>Flavobacteriia</taxon>
        <taxon>Flavobacteriales</taxon>
        <taxon>Flavobacteriaceae</taxon>
        <taxon>Algibacter</taxon>
    </lineage>
</organism>
<dbReference type="PANTHER" id="PTHR12526:SF630">
    <property type="entry name" value="GLYCOSYLTRANSFERASE"/>
    <property type="match status" value="1"/>
</dbReference>
<dbReference type="Gene3D" id="3.40.50.2000">
    <property type="entry name" value="Glycogen Phosphorylase B"/>
    <property type="match status" value="1"/>
</dbReference>
<dbReference type="EMBL" id="BBNQ01000002">
    <property type="protein sequence ID" value="GAL61488.1"/>
    <property type="molecule type" value="Genomic_DNA"/>
</dbReference>
<dbReference type="AlphaFoldDB" id="A0A090VBQ3"/>
<accession>A0A090VBQ3</accession>
<evidence type="ECO:0000259" key="1">
    <source>
        <dbReference type="Pfam" id="PF00534"/>
    </source>
</evidence>
<proteinExistence type="predicted"/>
<name>A0A090VBQ3_9FLAO</name>
<dbReference type="GO" id="GO:0016757">
    <property type="term" value="F:glycosyltransferase activity"/>
    <property type="evidence" value="ECO:0007669"/>
    <property type="project" value="InterPro"/>
</dbReference>
<reference evidence="2 3" key="1">
    <citation type="journal article" date="2014" name="Genome Announc.">
        <title>Draft Genome Sequences of Marine Flavobacterium Algibacter lectus Strains SS8 and NR4.</title>
        <authorList>
            <person name="Takatani N."/>
            <person name="Nakanishi M."/>
            <person name="Meirelles P."/>
            <person name="Mino S."/>
            <person name="Suda W."/>
            <person name="Oshima K."/>
            <person name="Hattori M."/>
            <person name="Ohkuma M."/>
            <person name="Hosokawa M."/>
            <person name="Miyashita K."/>
            <person name="Thompson F.L."/>
            <person name="Niwa A."/>
            <person name="Sawabe T."/>
            <person name="Sawabe T."/>
        </authorList>
    </citation>
    <scope>NUCLEOTIDE SEQUENCE [LARGE SCALE GENOMIC DNA]</scope>
    <source>
        <strain evidence="2 3">JCM 19300</strain>
    </source>
</reference>
<evidence type="ECO:0000313" key="3">
    <source>
        <dbReference type="Proteomes" id="UP000029644"/>
    </source>
</evidence>
<feature type="domain" description="Glycosyl transferase family 1" evidence="1">
    <location>
        <begin position="29"/>
        <end position="191"/>
    </location>
</feature>
<dbReference type="Proteomes" id="UP000029644">
    <property type="component" value="Unassembled WGS sequence"/>
</dbReference>
<sequence length="216" mass="23929">MDLGCPKDKLFYNVYGPNPLFEKVQPTFSKKQFISIGRFTDKKAPYYLILAFKDVIKTHKKAQLVIGGNGELYNTCKNLIAYYSLQDNIRLLGVVTPQKYTTLLEESLAYVQHSVTALNGDMEGTPLSILEASVAGLPVISTYHSGISDVIINNKTGLLVHEHDVSGMTEAMISLLDDIDLAKSLGHNGKQNILSNFSMNRHIKQLNIILSESVNP</sequence>
<protein>
    <submittedName>
        <fullName evidence="2">Glycosyl transferase group 1 family protein</fullName>
    </submittedName>
</protein>
<gene>
    <name evidence="2" type="ORF">JCM19300_4434</name>
</gene>
<dbReference type="PANTHER" id="PTHR12526">
    <property type="entry name" value="GLYCOSYLTRANSFERASE"/>
    <property type="match status" value="1"/>
</dbReference>
<comment type="caution">
    <text evidence="2">The sequence shown here is derived from an EMBL/GenBank/DDBJ whole genome shotgun (WGS) entry which is preliminary data.</text>
</comment>
<dbReference type="Pfam" id="PF00534">
    <property type="entry name" value="Glycos_transf_1"/>
    <property type="match status" value="1"/>
</dbReference>
<keyword evidence="2" id="KW-0808">Transferase</keyword>
<evidence type="ECO:0000313" key="2">
    <source>
        <dbReference type="EMBL" id="GAL61488.1"/>
    </source>
</evidence>
<dbReference type="InterPro" id="IPR001296">
    <property type="entry name" value="Glyco_trans_1"/>
</dbReference>
<dbReference type="SUPFAM" id="SSF53756">
    <property type="entry name" value="UDP-Glycosyltransferase/glycogen phosphorylase"/>
    <property type="match status" value="1"/>
</dbReference>